<comment type="subcellular location">
    <subcellularLocation>
        <location evidence="1">Membrane</location>
        <topology evidence="1">Multi-pass membrane protein</topology>
    </subcellularLocation>
</comment>
<feature type="binding site" evidence="8">
    <location>
        <position position="268"/>
    </location>
    <ligand>
        <name>Zn(2+)</name>
        <dbReference type="ChEBI" id="CHEBI:29105"/>
        <note>catalytic</note>
    </ligand>
</feature>
<dbReference type="GO" id="GO:0005789">
    <property type="term" value="C:endoplasmic reticulum membrane"/>
    <property type="evidence" value="ECO:0007669"/>
    <property type="project" value="TreeGrafter"/>
</dbReference>
<accession>A0A8T9CI64</accession>
<feature type="transmembrane region" description="Helical" evidence="10">
    <location>
        <begin position="265"/>
        <end position="285"/>
    </location>
</feature>
<dbReference type="PANTHER" id="PTHR46187:SF1">
    <property type="entry name" value="ALKALINE PHYTOCERAMIDASE"/>
    <property type="match status" value="1"/>
</dbReference>
<feature type="compositionally biased region" description="Low complexity" evidence="9">
    <location>
        <begin position="313"/>
        <end position="330"/>
    </location>
</feature>
<feature type="binding site" evidence="7">
    <location>
        <position position="57"/>
    </location>
    <ligand>
        <name>Ca(2+)</name>
        <dbReference type="ChEBI" id="CHEBI:29108"/>
    </ligand>
</feature>
<keyword evidence="5 10" id="KW-1133">Transmembrane helix</keyword>
<dbReference type="GO" id="GO:0016811">
    <property type="term" value="F:hydrolase activity, acting on carbon-nitrogen (but not peptide) bonds, in linear amides"/>
    <property type="evidence" value="ECO:0007669"/>
    <property type="project" value="InterPro"/>
</dbReference>
<dbReference type="AlphaFoldDB" id="A0A8T9CI64"/>
<name>A0A8T9CI64_9HELO</name>
<keyword evidence="4" id="KW-0378">Hydrolase</keyword>
<evidence type="ECO:0000313" key="11">
    <source>
        <dbReference type="EMBL" id="TVY83750.1"/>
    </source>
</evidence>
<dbReference type="InterPro" id="IPR008901">
    <property type="entry name" value="ACER"/>
</dbReference>
<evidence type="ECO:0000256" key="4">
    <source>
        <dbReference type="ARBA" id="ARBA00022801"/>
    </source>
</evidence>
<keyword evidence="8" id="KW-0862">Zinc</keyword>
<feature type="binding site" evidence="8">
    <location>
        <position position="264"/>
    </location>
    <ligand>
        <name>Zn(2+)</name>
        <dbReference type="ChEBI" id="CHEBI:29105"/>
        <note>catalytic</note>
    </ligand>
</feature>
<evidence type="ECO:0000256" key="8">
    <source>
        <dbReference type="PIRSR" id="PIRSR608901-2"/>
    </source>
</evidence>
<comment type="similarity">
    <text evidence="2">Belongs to the alkaline ceramidase family.</text>
</comment>
<keyword evidence="7" id="KW-0479">Metal-binding</keyword>
<feature type="region of interest" description="Disordered" evidence="9">
    <location>
        <begin position="311"/>
        <end position="330"/>
    </location>
</feature>
<feature type="transmembrane region" description="Helical" evidence="10">
    <location>
        <begin position="156"/>
        <end position="177"/>
    </location>
</feature>
<dbReference type="Pfam" id="PF05875">
    <property type="entry name" value="Ceramidase"/>
    <property type="match status" value="1"/>
</dbReference>
<dbReference type="Proteomes" id="UP000469558">
    <property type="component" value="Unassembled WGS sequence"/>
</dbReference>
<organism evidence="11 12">
    <name type="scientific">Lachnellula suecica</name>
    <dbReference type="NCBI Taxonomy" id="602035"/>
    <lineage>
        <taxon>Eukaryota</taxon>
        <taxon>Fungi</taxon>
        <taxon>Dikarya</taxon>
        <taxon>Ascomycota</taxon>
        <taxon>Pezizomycotina</taxon>
        <taxon>Leotiomycetes</taxon>
        <taxon>Helotiales</taxon>
        <taxon>Lachnaceae</taxon>
        <taxon>Lachnellula</taxon>
    </lineage>
</organism>
<proteinExistence type="inferred from homology"/>
<dbReference type="GO" id="GO:0046872">
    <property type="term" value="F:metal ion binding"/>
    <property type="evidence" value="ECO:0007669"/>
    <property type="project" value="UniProtKB-KW"/>
</dbReference>
<keyword evidence="6 10" id="KW-0472">Membrane</keyword>
<comment type="caution">
    <text evidence="11">The sequence shown here is derived from an EMBL/GenBank/DDBJ whole genome shotgun (WGS) entry which is preliminary data.</text>
</comment>
<evidence type="ECO:0000256" key="5">
    <source>
        <dbReference type="ARBA" id="ARBA00022989"/>
    </source>
</evidence>
<evidence type="ECO:0000256" key="6">
    <source>
        <dbReference type="ARBA" id="ARBA00023136"/>
    </source>
</evidence>
<evidence type="ECO:0000256" key="9">
    <source>
        <dbReference type="SAM" id="MobiDB-lite"/>
    </source>
</evidence>
<comment type="cofactor">
    <cofactor evidence="8">
        <name>Zn(2+)</name>
        <dbReference type="ChEBI" id="CHEBI:29105"/>
    </cofactor>
</comment>
<feature type="binding site" evidence="8">
    <location>
        <position position="105"/>
    </location>
    <ligand>
        <name>Zn(2+)</name>
        <dbReference type="ChEBI" id="CHEBI:29105"/>
        <note>catalytic</note>
    </ligand>
</feature>
<gene>
    <name evidence="11" type="primary">YPC1</name>
    <name evidence="11" type="ORF">LSUE1_G001150</name>
</gene>
<evidence type="ECO:0000256" key="7">
    <source>
        <dbReference type="PIRSR" id="PIRSR608901-1"/>
    </source>
</evidence>
<keyword evidence="12" id="KW-1185">Reference proteome</keyword>
<sequence>MDYYKGKLATLNRGDIIHKMPFSWAYRQEAHTPFWGEVTAQANFCEEDYIVTTYIAEFINTLTNLIYIYYAYHGIKSNSSRPDAILRNLPYLGIAAVGIGSGIFHASMKNYTQWDFTPKLPCEVTNLADHDPGDDLSMLLATATVLHRVFTFDKSISYTVIYGAILSAAMTAFSTWHCVTDELIMHSVLFGVMIVAVGQKTRSIINARVLDPVVRKDVRRLATWGSVIFVTGFIIWNIDTAICNQLTTIKRTIGMPWSFLFELHGWWHLFTGLGAYIFIALVEYLTSEEAGQSLGHRFAWPVGSIVTGNTARKANGGTNGHANANAKKDL</sequence>
<evidence type="ECO:0000256" key="1">
    <source>
        <dbReference type="ARBA" id="ARBA00004141"/>
    </source>
</evidence>
<keyword evidence="7" id="KW-0106">Calcium</keyword>
<protein>
    <submittedName>
        <fullName evidence="11">Alkaline ceramidase</fullName>
    </submittedName>
</protein>
<dbReference type="GO" id="GO:0046514">
    <property type="term" value="P:ceramide catabolic process"/>
    <property type="evidence" value="ECO:0007669"/>
    <property type="project" value="TreeGrafter"/>
</dbReference>
<dbReference type="PANTHER" id="PTHR46187">
    <property type="entry name" value="ALKALINE CERAMIDASE 3"/>
    <property type="match status" value="1"/>
</dbReference>
<evidence type="ECO:0000256" key="2">
    <source>
        <dbReference type="ARBA" id="ARBA00009780"/>
    </source>
</evidence>
<feature type="binding site" evidence="7">
    <location>
        <position position="46"/>
    </location>
    <ligand>
        <name>Ca(2+)</name>
        <dbReference type="ChEBI" id="CHEBI:29108"/>
    </ligand>
</feature>
<reference evidence="11 12" key="1">
    <citation type="submission" date="2018-05" db="EMBL/GenBank/DDBJ databases">
        <title>Genome sequencing and assembly of the regulated plant pathogen Lachnellula willkommii and related sister species for the development of diagnostic species identification markers.</title>
        <authorList>
            <person name="Giroux E."/>
            <person name="Bilodeau G."/>
        </authorList>
    </citation>
    <scope>NUCLEOTIDE SEQUENCE [LARGE SCALE GENOMIC DNA]</scope>
    <source>
        <strain evidence="11 12">CBS 268.59</strain>
    </source>
</reference>
<evidence type="ECO:0000256" key="3">
    <source>
        <dbReference type="ARBA" id="ARBA00022692"/>
    </source>
</evidence>
<dbReference type="EMBL" id="QGMK01000157">
    <property type="protein sequence ID" value="TVY83750.1"/>
    <property type="molecule type" value="Genomic_DNA"/>
</dbReference>
<dbReference type="OrthoDB" id="187171at2759"/>
<feature type="transmembrane region" description="Helical" evidence="10">
    <location>
        <begin position="221"/>
        <end position="238"/>
    </location>
</feature>
<evidence type="ECO:0000256" key="10">
    <source>
        <dbReference type="SAM" id="Phobius"/>
    </source>
</evidence>
<keyword evidence="3 10" id="KW-0812">Transmembrane</keyword>
<dbReference type="GO" id="GO:0046513">
    <property type="term" value="P:ceramide biosynthetic process"/>
    <property type="evidence" value="ECO:0007669"/>
    <property type="project" value="TreeGrafter"/>
</dbReference>
<evidence type="ECO:0000313" key="12">
    <source>
        <dbReference type="Proteomes" id="UP000469558"/>
    </source>
</evidence>